<reference evidence="2 3" key="1">
    <citation type="submission" date="2018-11" db="EMBL/GenBank/DDBJ databases">
        <title>Genomes From Bacteria Associated with the Canine Oral Cavity: a Test Case for Automated Genome-Based Taxonomic Assignment.</title>
        <authorList>
            <person name="Coil D.A."/>
            <person name="Jospin G."/>
            <person name="Darling A.E."/>
            <person name="Wallis C."/>
            <person name="Davis I.J."/>
            <person name="Harris S."/>
            <person name="Eisen J.A."/>
            <person name="Holcombe L.J."/>
            <person name="O'Flynn C."/>
        </authorList>
    </citation>
    <scope>NUCLEOTIDE SEQUENCE [LARGE SCALE GENOMIC DNA]</scope>
    <source>
        <strain evidence="2 3">OH887_COT-365</strain>
    </source>
</reference>
<proteinExistence type="predicted"/>
<organism evidence="2 3">
    <name type="scientific">Arachnia propionica</name>
    <dbReference type="NCBI Taxonomy" id="1750"/>
    <lineage>
        <taxon>Bacteria</taxon>
        <taxon>Bacillati</taxon>
        <taxon>Actinomycetota</taxon>
        <taxon>Actinomycetes</taxon>
        <taxon>Propionibacteriales</taxon>
        <taxon>Propionibacteriaceae</taxon>
        <taxon>Arachnia</taxon>
    </lineage>
</organism>
<dbReference type="AlphaFoldDB" id="A0A3P1T699"/>
<evidence type="ECO:0000313" key="3">
    <source>
        <dbReference type="Proteomes" id="UP000280819"/>
    </source>
</evidence>
<name>A0A3P1T699_9ACTN</name>
<evidence type="ECO:0000313" key="2">
    <source>
        <dbReference type="EMBL" id="RRD05021.1"/>
    </source>
</evidence>
<gene>
    <name evidence="2" type="ORF">EII34_08025</name>
</gene>
<dbReference type="OrthoDB" id="3825678at2"/>
<comment type="caution">
    <text evidence="2">The sequence shown here is derived from an EMBL/GenBank/DDBJ whole genome shotgun (WGS) entry which is preliminary data.</text>
</comment>
<sequence length="121" mass="13249">MNKRASLPGASELFRLTNPEAAAAFEPEPKPKAQKVTPPPTPERSSTLPRPSGRVKHDQKITVYFSSDELFALEDAVLQLKRVHGINLDRGRLVRTAVALALTDLEAHGIDSQVVAELNRS</sequence>
<accession>A0A3P1T699</accession>
<dbReference type="RefSeq" id="WP_124844794.1">
    <property type="nucleotide sequence ID" value="NZ_RQZG01000008.1"/>
</dbReference>
<feature type="region of interest" description="Disordered" evidence="1">
    <location>
        <begin position="1"/>
        <end position="56"/>
    </location>
</feature>
<dbReference type="EMBL" id="RQZG01000008">
    <property type="protein sequence ID" value="RRD05021.1"/>
    <property type="molecule type" value="Genomic_DNA"/>
</dbReference>
<dbReference type="Proteomes" id="UP000280819">
    <property type="component" value="Unassembled WGS sequence"/>
</dbReference>
<protein>
    <submittedName>
        <fullName evidence="2">Uncharacterized protein</fullName>
    </submittedName>
</protein>
<evidence type="ECO:0000256" key="1">
    <source>
        <dbReference type="SAM" id="MobiDB-lite"/>
    </source>
</evidence>